<comment type="caution">
    <text evidence="1">The sequence shown here is derived from an EMBL/GenBank/DDBJ whole genome shotgun (WGS) entry which is preliminary data.</text>
</comment>
<sequence length="162" mass="18435">MGGEQTFYYTFCIQGFVSTSLGECSRFLTREDEDVLHVLRGCQSPRSVWSRLLSPNVFYVFMSLPLKEWVLANINPHGSCSQGDPEWPVRFAVFCWLLWKRRCGLLLDDGYIDRGDLIVHDLKLASDFTNRMKSEDSLARMFCGAPIGNDTFAKPLLEAVVV</sequence>
<dbReference type="Proteomes" id="UP001472677">
    <property type="component" value="Unassembled WGS sequence"/>
</dbReference>
<reference evidence="1 2" key="1">
    <citation type="journal article" date="2024" name="G3 (Bethesda)">
        <title>Genome assembly of Hibiscus sabdariffa L. provides insights into metabolisms of medicinal natural products.</title>
        <authorList>
            <person name="Kim T."/>
        </authorList>
    </citation>
    <scope>NUCLEOTIDE SEQUENCE [LARGE SCALE GENOMIC DNA]</scope>
    <source>
        <strain evidence="1">TK-2024</strain>
        <tissue evidence="1">Old leaves</tissue>
    </source>
</reference>
<keyword evidence="2" id="KW-1185">Reference proteome</keyword>
<evidence type="ECO:0000313" key="2">
    <source>
        <dbReference type="Proteomes" id="UP001472677"/>
    </source>
</evidence>
<accession>A0ABR2E7R6</accession>
<gene>
    <name evidence="1" type="ORF">V6N12_041137</name>
</gene>
<protein>
    <recommendedName>
        <fullName evidence="3">Reverse transcriptase zinc-binding domain-containing protein</fullName>
    </recommendedName>
</protein>
<evidence type="ECO:0000313" key="1">
    <source>
        <dbReference type="EMBL" id="KAK8552548.1"/>
    </source>
</evidence>
<proteinExistence type="predicted"/>
<dbReference type="EMBL" id="JBBPBM010000020">
    <property type="protein sequence ID" value="KAK8552548.1"/>
    <property type="molecule type" value="Genomic_DNA"/>
</dbReference>
<name>A0ABR2E7R6_9ROSI</name>
<organism evidence="1 2">
    <name type="scientific">Hibiscus sabdariffa</name>
    <name type="common">roselle</name>
    <dbReference type="NCBI Taxonomy" id="183260"/>
    <lineage>
        <taxon>Eukaryota</taxon>
        <taxon>Viridiplantae</taxon>
        <taxon>Streptophyta</taxon>
        <taxon>Embryophyta</taxon>
        <taxon>Tracheophyta</taxon>
        <taxon>Spermatophyta</taxon>
        <taxon>Magnoliopsida</taxon>
        <taxon>eudicotyledons</taxon>
        <taxon>Gunneridae</taxon>
        <taxon>Pentapetalae</taxon>
        <taxon>rosids</taxon>
        <taxon>malvids</taxon>
        <taxon>Malvales</taxon>
        <taxon>Malvaceae</taxon>
        <taxon>Malvoideae</taxon>
        <taxon>Hibiscus</taxon>
    </lineage>
</organism>
<evidence type="ECO:0008006" key="3">
    <source>
        <dbReference type="Google" id="ProtNLM"/>
    </source>
</evidence>